<keyword evidence="1" id="KW-0812">Transmembrane</keyword>
<keyword evidence="1" id="KW-0472">Membrane</keyword>
<dbReference type="AlphaFoldDB" id="X1AEX0"/>
<keyword evidence="1" id="KW-1133">Transmembrane helix</keyword>
<accession>X1AEX0</accession>
<evidence type="ECO:0000256" key="1">
    <source>
        <dbReference type="SAM" id="Phobius"/>
    </source>
</evidence>
<comment type="caution">
    <text evidence="2">The sequence shown here is derived from an EMBL/GenBank/DDBJ whole genome shotgun (WGS) entry which is preliminary data.</text>
</comment>
<organism evidence="2">
    <name type="scientific">marine sediment metagenome</name>
    <dbReference type="NCBI Taxonomy" id="412755"/>
    <lineage>
        <taxon>unclassified sequences</taxon>
        <taxon>metagenomes</taxon>
        <taxon>ecological metagenomes</taxon>
    </lineage>
</organism>
<protein>
    <submittedName>
        <fullName evidence="2">Uncharacterized protein</fullName>
    </submittedName>
</protein>
<gene>
    <name evidence="2" type="ORF">S01H4_10839</name>
</gene>
<sequence>SNGLIEGVEEEGLNLANLYIPGLSRHYIKKLLHAGYNNKQCLKELSIEELAKVLPQKLARWIRVLSGLNLLFFYFLHYILDTRYYILCIQFFLLI</sequence>
<name>X1AEX0_9ZZZZ</name>
<proteinExistence type="predicted"/>
<feature type="transmembrane region" description="Helical" evidence="1">
    <location>
        <begin position="61"/>
        <end position="80"/>
    </location>
</feature>
<evidence type="ECO:0000313" key="2">
    <source>
        <dbReference type="EMBL" id="GAG68352.1"/>
    </source>
</evidence>
<dbReference type="EMBL" id="BART01004238">
    <property type="protein sequence ID" value="GAG68352.1"/>
    <property type="molecule type" value="Genomic_DNA"/>
</dbReference>
<reference evidence="2" key="1">
    <citation type="journal article" date="2014" name="Front. Microbiol.">
        <title>High frequency of phylogenetically diverse reductive dehalogenase-homologous genes in deep subseafloor sedimentary metagenomes.</title>
        <authorList>
            <person name="Kawai M."/>
            <person name="Futagami T."/>
            <person name="Toyoda A."/>
            <person name="Takaki Y."/>
            <person name="Nishi S."/>
            <person name="Hori S."/>
            <person name="Arai W."/>
            <person name="Tsubouchi T."/>
            <person name="Morono Y."/>
            <person name="Uchiyama I."/>
            <person name="Ito T."/>
            <person name="Fujiyama A."/>
            <person name="Inagaki F."/>
            <person name="Takami H."/>
        </authorList>
    </citation>
    <scope>NUCLEOTIDE SEQUENCE</scope>
    <source>
        <strain evidence="2">Expedition CK06-06</strain>
    </source>
</reference>
<feature type="non-terminal residue" evidence="2">
    <location>
        <position position="1"/>
    </location>
</feature>